<keyword evidence="5" id="KW-0862">Zinc</keyword>
<reference evidence="7" key="1">
    <citation type="submission" date="2023-01" db="EMBL/GenBank/DDBJ databases">
        <title>The diversity of Class Acidimicrobiia in South China Sea sediment environments and the proposal of Iamia marina sp. nov., a novel species of the genus Iamia.</title>
        <authorList>
            <person name="He Y."/>
            <person name="Tian X."/>
        </authorList>
    </citation>
    <scope>NUCLEOTIDE SEQUENCE</scope>
    <source>
        <strain evidence="7">DSM 19957</strain>
    </source>
</reference>
<evidence type="ECO:0000256" key="2">
    <source>
        <dbReference type="ARBA" id="ARBA00006676"/>
    </source>
</evidence>
<evidence type="ECO:0000313" key="7">
    <source>
        <dbReference type="EMBL" id="WCO67673.1"/>
    </source>
</evidence>
<dbReference type="RefSeq" id="WP_272737194.1">
    <property type="nucleotide sequence ID" value="NZ_CP116942.1"/>
</dbReference>
<evidence type="ECO:0000313" key="8">
    <source>
        <dbReference type="Proteomes" id="UP001216390"/>
    </source>
</evidence>
<evidence type="ECO:0000256" key="4">
    <source>
        <dbReference type="ARBA" id="ARBA00022801"/>
    </source>
</evidence>
<sequence length="331" mass="34218">MRDLRRLPKAHLHLHLEGAMRPSTLADLAAAAGVPVPPVRGYGSFTAFADMYVAACDVIRSEADLRRLVDEVVADAADDGAAWVEPALYVPRHRCRLGSDDHILEVVLDELAQAGARHGVGTGLVVAADRTVDPDEAVEQAHLAARHARSGVVGLGLANDEVGFPPDGFVEAYAVAREAGLLSVPHAGELEGPASVWGALTALGADRVQHGVRAVEDPALVELLADRGTCLDVCPTSNLLLAVVPSLAEHPLPALLAAGVRCSLNADDPLLFGPGLLAEYEVVRAEMDLDDEALAAVARTSIDASGAPDALKGKAAAGIDAWLASPAAAAS</sequence>
<evidence type="ECO:0000256" key="5">
    <source>
        <dbReference type="ARBA" id="ARBA00022833"/>
    </source>
</evidence>
<gene>
    <name evidence="7" type="primary">add</name>
    <name evidence="7" type="ORF">PO878_02915</name>
</gene>
<accession>A0AAF0BW58</accession>
<evidence type="ECO:0000259" key="6">
    <source>
        <dbReference type="Pfam" id="PF00962"/>
    </source>
</evidence>
<dbReference type="EMBL" id="CP116942">
    <property type="protein sequence ID" value="WCO67673.1"/>
    <property type="molecule type" value="Genomic_DNA"/>
</dbReference>
<dbReference type="PANTHER" id="PTHR43114:SF6">
    <property type="entry name" value="ADENINE DEAMINASE"/>
    <property type="match status" value="1"/>
</dbReference>
<name>A0AAF0BW58_9ACTN</name>
<feature type="domain" description="Adenosine deaminase" evidence="6">
    <location>
        <begin position="8"/>
        <end position="321"/>
    </location>
</feature>
<dbReference type="SUPFAM" id="SSF51556">
    <property type="entry name" value="Metallo-dependent hydrolases"/>
    <property type="match status" value="1"/>
</dbReference>
<dbReference type="InterPro" id="IPR001365">
    <property type="entry name" value="A_deaminase_dom"/>
</dbReference>
<dbReference type="Gene3D" id="3.20.20.140">
    <property type="entry name" value="Metal-dependent hydrolases"/>
    <property type="match status" value="1"/>
</dbReference>
<dbReference type="GO" id="GO:0019239">
    <property type="term" value="F:deaminase activity"/>
    <property type="evidence" value="ECO:0007669"/>
    <property type="project" value="InterPro"/>
</dbReference>
<comment type="similarity">
    <text evidence="2">Belongs to the metallo-dependent hydrolases superfamily. Adenosine and AMP deaminases family.</text>
</comment>
<dbReference type="Proteomes" id="UP001216390">
    <property type="component" value="Chromosome"/>
</dbReference>
<dbReference type="GO" id="GO:0046872">
    <property type="term" value="F:metal ion binding"/>
    <property type="evidence" value="ECO:0007669"/>
    <property type="project" value="UniProtKB-KW"/>
</dbReference>
<evidence type="ECO:0000256" key="3">
    <source>
        <dbReference type="ARBA" id="ARBA00022723"/>
    </source>
</evidence>
<dbReference type="InterPro" id="IPR032466">
    <property type="entry name" value="Metal_Hydrolase"/>
</dbReference>
<dbReference type="KEGG" id="ima:PO878_02915"/>
<dbReference type="GO" id="GO:0009168">
    <property type="term" value="P:purine ribonucleoside monophosphate biosynthetic process"/>
    <property type="evidence" value="ECO:0007669"/>
    <property type="project" value="InterPro"/>
</dbReference>
<proteinExistence type="inferred from homology"/>
<dbReference type="Pfam" id="PF00962">
    <property type="entry name" value="A_deaminase"/>
    <property type="match status" value="1"/>
</dbReference>
<dbReference type="PANTHER" id="PTHR43114">
    <property type="entry name" value="ADENINE DEAMINASE"/>
    <property type="match status" value="1"/>
</dbReference>
<organism evidence="7 8">
    <name type="scientific">Iamia majanohamensis</name>
    <dbReference type="NCBI Taxonomy" id="467976"/>
    <lineage>
        <taxon>Bacteria</taxon>
        <taxon>Bacillati</taxon>
        <taxon>Actinomycetota</taxon>
        <taxon>Acidimicrobiia</taxon>
        <taxon>Acidimicrobiales</taxon>
        <taxon>Iamiaceae</taxon>
        <taxon>Iamia</taxon>
    </lineage>
</organism>
<dbReference type="PROSITE" id="PS00485">
    <property type="entry name" value="A_DEAMINASE"/>
    <property type="match status" value="1"/>
</dbReference>
<comment type="cofactor">
    <cofactor evidence="1">
        <name>Zn(2+)</name>
        <dbReference type="ChEBI" id="CHEBI:29105"/>
    </cofactor>
</comment>
<protein>
    <submittedName>
        <fullName evidence="7">Adenosine deaminase</fullName>
        <ecNumber evidence="7">3.5.4.4</ecNumber>
    </submittedName>
</protein>
<dbReference type="GO" id="GO:0016814">
    <property type="term" value="F:hydrolase activity, acting on carbon-nitrogen (but not peptide) bonds, in cyclic amidines"/>
    <property type="evidence" value="ECO:0007669"/>
    <property type="project" value="UniProtKB-ARBA"/>
</dbReference>
<keyword evidence="3" id="KW-0479">Metal-binding</keyword>
<evidence type="ECO:0000256" key="1">
    <source>
        <dbReference type="ARBA" id="ARBA00001947"/>
    </source>
</evidence>
<dbReference type="AlphaFoldDB" id="A0AAF0BW58"/>
<dbReference type="NCBIfam" id="TIGR01430">
    <property type="entry name" value="aden_deam"/>
    <property type="match status" value="1"/>
</dbReference>
<dbReference type="InterPro" id="IPR006330">
    <property type="entry name" value="Ado/ade_deaminase"/>
</dbReference>
<keyword evidence="8" id="KW-1185">Reference proteome</keyword>
<dbReference type="InterPro" id="IPR006650">
    <property type="entry name" value="A/AMP_deam_AS"/>
</dbReference>
<keyword evidence="4 7" id="KW-0378">Hydrolase</keyword>
<dbReference type="EC" id="3.5.4.4" evidence="7"/>